<dbReference type="Pfam" id="PF02852">
    <property type="entry name" value="Pyr_redox_dim"/>
    <property type="match status" value="1"/>
</dbReference>
<accession>A0A3P7PAF6</accession>
<dbReference type="InterPro" id="IPR012999">
    <property type="entry name" value="Pyr_OxRdtase_I_AS"/>
</dbReference>
<feature type="binding site" evidence="14">
    <location>
        <position position="323"/>
    </location>
    <ligand>
        <name>FAD</name>
        <dbReference type="ChEBI" id="CHEBI:57692"/>
    </ligand>
</feature>
<evidence type="ECO:0000256" key="6">
    <source>
        <dbReference type="ARBA" id="ARBA00022630"/>
    </source>
</evidence>
<dbReference type="PRINTS" id="PR00368">
    <property type="entry name" value="FADPNR"/>
</dbReference>
<feature type="disulfide bond" description="Redox-active" evidence="15">
    <location>
        <begin position="40"/>
        <end position="45"/>
    </location>
</feature>
<comment type="cofactor">
    <cofactor evidence="14 16">
        <name>FAD</name>
        <dbReference type="ChEBI" id="CHEBI:57692"/>
    </cofactor>
    <text evidence="14 16">Binds 1 FAD per subunit.</text>
</comment>
<dbReference type="InterPro" id="IPR036188">
    <property type="entry name" value="FAD/NAD-bd_sf"/>
</dbReference>
<feature type="binding site" evidence="14">
    <location>
        <position position="283"/>
    </location>
    <ligand>
        <name>NAD(+)</name>
        <dbReference type="ChEBI" id="CHEBI:57540"/>
    </ligand>
</feature>
<evidence type="ECO:0000256" key="14">
    <source>
        <dbReference type="PIRSR" id="PIRSR000350-3"/>
    </source>
</evidence>
<feature type="binding site" evidence="14">
    <location>
        <begin position="178"/>
        <end position="185"/>
    </location>
    <ligand>
        <name>NAD(+)</name>
        <dbReference type="ChEBI" id="CHEBI:57540"/>
    </ligand>
</feature>
<dbReference type="OrthoDB" id="9807946at2"/>
<dbReference type="AlphaFoldDB" id="A0A3P7PAF6"/>
<name>A0A3P7PAF6_9FIRM</name>
<dbReference type="GO" id="GO:0006103">
    <property type="term" value="P:2-oxoglutarate metabolic process"/>
    <property type="evidence" value="ECO:0007669"/>
    <property type="project" value="TreeGrafter"/>
</dbReference>
<evidence type="ECO:0000256" key="12">
    <source>
        <dbReference type="ARBA" id="ARBA00049187"/>
    </source>
</evidence>
<keyword evidence="10" id="KW-1015">Disulfide bond</keyword>
<dbReference type="InterPro" id="IPR016156">
    <property type="entry name" value="FAD/NAD-linked_Rdtase_dimer_sf"/>
</dbReference>
<organism evidence="19 20">
    <name type="scientific">Petrocella atlantisensis</name>
    <dbReference type="NCBI Taxonomy" id="2173034"/>
    <lineage>
        <taxon>Bacteria</taxon>
        <taxon>Bacillati</taxon>
        <taxon>Bacillota</taxon>
        <taxon>Clostridia</taxon>
        <taxon>Lachnospirales</taxon>
        <taxon>Vallitaleaceae</taxon>
        <taxon>Petrocella</taxon>
    </lineage>
</organism>
<evidence type="ECO:0000259" key="17">
    <source>
        <dbReference type="Pfam" id="PF02852"/>
    </source>
</evidence>
<dbReference type="InterPro" id="IPR050151">
    <property type="entry name" value="Class-I_Pyr_Nuc-Dis_Oxidored"/>
</dbReference>
<comment type="subcellular location">
    <subcellularLocation>
        <location evidence="1">Cytoplasm</location>
    </subcellularLocation>
</comment>
<evidence type="ECO:0000256" key="15">
    <source>
        <dbReference type="PIRSR" id="PIRSR000350-4"/>
    </source>
</evidence>
<dbReference type="InterPro" id="IPR001100">
    <property type="entry name" value="Pyr_nuc-diS_OxRdtase"/>
</dbReference>
<proteinExistence type="inferred from homology"/>
<dbReference type="PANTHER" id="PTHR22912">
    <property type="entry name" value="DISULFIDE OXIDOREDUCTASE"/>
    <property type="match status" value="1"/>
</dbReference>
<dbReference type="NCBIfam" id="TIGR01350">
    <property type="entry name" value="lipoamide_DH"/>
    <property type="match status" value="1"/>
</dbReference>
<evidence type="ECO:0000256" key="9">
    <source>
        <dbReference type="ARBA" id="ARBA00023027"/>
    </source>
</evidence>
<dbReference type="SUPFAM" id="SSF55424">
    <property type="entry name" value="FAD/NAD-linked reductases, dimerisation (C-terminal) domain"/>
    <property type="match status" value="1"/>
</dbReference>
<reference evidence="19 20" key="1">
    <citation type="submission" date="2018-09" db="EMBL/GenBank/DDBJ databases">
        <authorList>
            <person name="Postec A."/>
        </authorList>
    </citation>
    <scope>NUCLEOTIDE SEQUENCE [LARGE SCALE GENOMIC DNA]</scope>
    <source>
        <strain evidence="19">70B-A</strain>
    </source>
</reference>
<dbReference type="Gene3D" id="3.50.50.60">
    <property type="entry name" value="FAD/NAD(P)-binding domain"/>
    <property type="match status" value="2"/>
</dbReference>
<dbReference type="GO" id="GO:0004148">
    <property type="term" value="F:dihydrolipoyl dehydrogenase (NADH) activity"/>
    <property type="evidence" value="ECO:0007669"/>
    <property type="project" value="UniProtKB-EC"/>
</dbReference>
<dbReference type="InterPro" id="IPR004099">
    <property type="entry name" value="Pyr_nucl-diS_OxRdtase_dimer"/>
</dbReference>
<evidence type="ECO:0000256" key="7">
    <source>
        <dbReference type="ARBA" id="ARBA00022827"/>
    </source>
</evidence>
<dbReference type="InterPro" id="IPR023753">
    <property type="entry name" value="FAD/NAD-binding_dom"/>
</dbReference>
<evidence type="ECO:0000256" key="11">
    <source>
        <dbReference type="ARBA" id="ARBA00023284"/>
    </source>
</evidence>
<dbReference type="PRINTS" id="PR00411">
    <property type="entry name" value="PNDRDTASEI"/>
</dbReference>
<keyword evidence="11 16" id="KW-0676">Redox-active center</keyword>
<gene>
    <name evidence="19" type="primary">lpdA</name>
    <name evidence="19" type="ORF">PATL70BA_0156</name>
</gene>
<dbReference type="SUPFAM" id="SSF51905">
    <property type="entry name" value="FAD/NAD(P)-binding domain"/>
    <property type="match status" value="1"/>
</dbReference>
<protein>
    <recommendedName>
        <fullName evidence="4 16">Dihydrolipoyl dehydrogenase</fullName>
        <ecNumber evidence="3 16">1.8.1.4</ecNumber>
    </recommendedName>
</protein>
<dbReference type="Gene3D" id="3.30.390.30">
    <property type="match status" value="1"/>
</dbReference>
<feature type="domain" description="Pyridine nucleotide-disulphide oxidoreductase dimerisation" evidence="17">
    <location>
        <begin position="356"/>
        <end position="461"/>
    </location>
</feature>
<feature type="active site" description="Proton acceptor" evidence="13">
    <location>
        <position position="453"/>
    </location>
</feature>
<sequence>MIKDIIIIGGGPAGYEAALYGARYGGNITLIEDHKIGGTCLNYGCIPTKTLIERGALYNKMMHASEMGIHNDHVELDYESMQNQKAKIISDLAKGIMGQLKKEKVNYVEGFAKVENNKTVSVTLNDGSTSRFLGDAIVLATGSKSIKPNIKGIENERILTSKDILEMKRLPVSITIVGGGVIGMEFASMLNHMGVNVSVVEYEKNILPTIDSSISKRLKSLCQQAGIDIHTGSKVIGFESLSSDMEEMEYKDGSKVNKGIRTVFIEKEKEVHIDSEYVLLSVGRMGVWDQETIENIGIAHNNRFIQVDTNYETSVDGIYAIGDVNGLSLLAHAAYNQGRQLMGYLLRNHDIHRPYIPSCIFTDPEIGSIGLSEEEAKEKDIKFKSQKTLYGASGKAMAMNATTGFIKSLISEEGKIIGLHILGAHSTDLIHYGIIAMEGGLTIHQLQDMVFAHPTLGELFSDHVHSYYTF</sequence>
<feature type="binding site" evidence="14">
    <location>
        <position position="201"/>
    </location>
    <ligand>
        <name>NAD(+)</name>
        <dbReference type="ChEBI" id="CHEBI:57540"/>
    </ligand>
</feature>
<dbReference type="PANTHER" id="PTHR22912:SF217">
    <property type="entry name" value="DIHYDROLIPOYL DEHYDROGENASE"/>
    <property type="match status" value="1"/>
</dbReference>
<evidence type="ECO:0000256" key="4">
    <source>
        <dbReference type="ARBA" id="ARBA00016961"/>
    </source>
</evidence>
<dbReference type="GO" id="GO:0005737">
    <property type="term" value="C:cytoplasm"/>
    <property type="evidence" value="ECO:0007669"/>
    <property type="project" value="UniProtKB-SubCell"/>
</dbReference>
<feature type="domain" description="FAD/NAD(P)-binding" evidence="18">
    <location>
        <begin position="3"/>
        <end position="338"/>
    </location>
</feature>
<feature type="binding site" evidence="14">
    <location>
        <begin position="141"/>
        <end position="143"/>
    </location>
    <ligand>
        <name>FAD</name>
        <dbReference type="ChEBI" id="CHEBI:57692"/>
    </ligand>
</feature>
<evidence type="ECO:0000256" key="16">
    <source>
        <dbReference type="RuleBase" id="RU003692"/>
    </source>
</evidence>
<dbReference type="InterPro" id="IPR006258">
    <property type="entry name" value="Lipoamide_DH"/>
</dbReference>
<comment type="catalytic activity">
    <reaction evidence="12 16">
        <text>N(6)-[(R)-dihydrolipoyl]-L-lysyl-[protein] + NAD(+) = N(6)-[(R)-lipoyl]-L-lysyl-[protein] + NADH + H(+)</text>
        <dbReference type="Rhea" id="RHEA:15045"/>
        <dbReference type="Rhea" id="RHEA-COMP:10474"/>
        <dbReference type="Rhea" id="RHEA-COMP:10475"/>
        <dbReference type="ChEBI" id="CHEBI:15378"/>
        <dbReference type="ChEBI" id="CHEBI:57540"/>
        <dbReference type="ChEBI" id="CHEBI:57945"/>
        <dbReference type="ChEBI" id="CHEBI:83099"/>
        <dbReference type="ChEBI" id="CHEBI:83100"/>
        <dbReference type="EC" id="1.8.1.4"/>
    </reaction>
</comment>
<keyword evidence="8 16" id="KW-0560">Oxidoreductase</keyword>
<feature type="binding site" evidence="14">
    <location>
        <position position="49"/>
    </location>
    <ligand>
        <name>FAD</name>
        <dbReference type="ChEBI" id="CHEBI:57692"/>
    </ligand>
</feature>
<keyword evidence="6 16" id="KW-0285">Flavoprotein</keyword>
<evidence type="ECO:0000256" key="2">
    <source>
        <dbReference type="ARBA" id="ARBA00007532"/>
    </source>
</evidence>
<evidence type="ECO:0000259" key="18">
    <source>
        <dbReference type="Pfam" id="PF07992"/>
    </source>
</evidence>
<dbReference type="GO" id="GO:0050660">
    <property type="term" value="F:flavin adenine dinucleotide binding"/>
    <property type="evidence" value="ECO:0007669"/>
    <property type="project" value="InterPro"/>
</dbReference>
<evidence type="ECO:0000256" key="8">
    <source>
        <dbReference type="ARBA" id="ARBA00023002"/>
    </source>
</evidence>
<comment type="similarity">
    <text evidence="2 16">Belongs to the class-I pyridine nucleotide-disulfide oxidoreductase family.</text>
</comment>
<evidence type="ECO:0000313" key="19">
    <source>
        <dbReference type="EMBL" id="VDN45998.1"/>
    </source>
</evidence>
<keyword evidence="14" id="KW-0547">Nucleotide-binding</keyword>
<evidence type="ECO:0000256" key="1">
    <source>
        <dbReference type="ARBA" id="ARBA00004496"/>
    </source>
</evidence>
<evidence type="ECO:0000256" key="5">
    <source>
        <dbReference type="ARBA" id="ARBA00022490"/>
    </source>
</evidence>
<dbReference type="Pfam" id="PF07992">
    <property type="entry name" value="Pyr_redox_2"/>
    <property type="match status" value="1"/>
</dbReference>
<dbReference type="PROSITE" id="PS00076">
    <property type="entry name" value="PYRIDINE_REDOX_1"/>
    <property type="match status" value="1"/>
</dbReference>
<evidence type="ECO:0000256" key="13">
    <source>
        <dbReference type="PIRSR" id="PIRSR000350-2"/>
    </source>
</evidence>
<evidence type="ECO:0000256" key="3">
    <source>
        <dbReference type="ARBA" id="ARBA00012608"/>
    </source>
</evidence>
<keyword evidence="5" id="KW-0963">Cytoplasm</keyword>
<dbReference type="PIRSF" id="PIRSF000350">
    <property type="entry name" value="Mercury_reductase_MerA"/>
    <property type="match status" value="1"/>
</dbReference>
<dbReference type="Proteomes" id="UP000279029">
    <property type="component" value="Chromosome"/>
</dbReference>
<dbReference type="EC" id="1.8.1.4" evidence="3 16"/>
<evidence type="ECO:0000313" key="20">
    <source>
        <dbReference type="Proteomes" id="UP000279029"/>
    </source>
</evidence>
<comment type="miscellaneous">
    <text evidence="16">The active site is a redox-active disulfide bond.</text>
</comment>
<keyword evidence="9 14" id="KW-0520">NAD</keyword>
<dbReference type="EMBL" id="LR130778">
    <property type="protein sequence ID" value="VDN45998.1"/>
    <property type="molecule type" value="Genomic_DNA"/>
</dbReference>
<evidence type="ECO:0000256" key="10">
    <source>
        <dbReference type="ARBA" id="ARBA00023157"/>
    </source>
</evidence>
<dbReference type="RefSeq" id="WP_125135576.1">
    <property type="nucleotide sequence ID" value="NZ_LR130778.1"/>
</dbReference>
<keyword evidence="20" id="KW-1185">Reference proteome</keyword>
<keyword evidence="7 14" id="KW-0274">FAD</keyword>
<dbReference type="KEGG" id="cbar:PATL70BA_0156"/>
<dbReference type="FunFam" id="3.30.390.30:FF:000001">
    <property type="entry name" value="Dihydrolipoyl dehydrogenase"/>
    <property type="match status" value="1"/>
</dbReference>